<feature type="transmembrane region" description="Helical" evidence="5">
    <location>
        <begin position="336"/>
        <end position="355"/>
    </location>
</feature>
<evidence type="ECO:0000256" key="1">
    <source>
        <dbReference type="ARBA" id="ARBA00004141"/>
    </source>
</evidence>
<dbReference type="PIRSF" id="PIRSF005690">
    <property type="entry name" value="GerBA"/>
    <property type="match status" value="1"/>
</dbReference>
<evidence type="ECO:0000313" key="7">
    <source>
        <dbReference type="Proteomes" id="UP000605259"/>
    </source>
</evidence>
<dbReference type="EMBL" id="BMFK01000001">
    <property type="protein sequence ID" value="GGE54574.1"/>
    <property type="molecule type" value="Genomic_DNA"/>
</dbReference>
<keyword evidence="7" id="KW-1185">Reference proteome</keyword>
<feature type="transmembrane region" description="Helical" evidence="5">
    <location>
        <begin position="362"/>
        <end position="379"/>
    </location>
</feature>
<dbReference type="Pfam" id="PF03323">
    <property type="entry name" value="GerA"/>
    <property type="match status" value="1"/>
</dbReference>
<protein>
    <submittedName>
        <fullName evidence="6">Spore germination protein</fullName>
    </submittedName>
</protein>
<keyword evidence="3 4" id="KW-0472">Membrane</keyword>
<evidence type="ECO:0000313" key="6">
    <source>
        <dbReference type="EMBL" id="GGE54574.1"/>
    </source>
</evidence>
<dbReference type="PANTHER" id="PTHR22550:SF9">
    <property type="entry name" value="STAGE V SPORULATION PROTEIN AF"/>
    <property type="match status" value="1"/>
</dbReference>
<gene>
    <name evidence="6" type="primary">spoVAF</name>
    <name evidence="6" type="ORF">GCM10007140_01090</name>
</gene>
<organism evidence="6 7">
    <name type="scientific">Priestia taiwanensis</name>
    <dbReference type="NCBI Taxonomy" id="1347902"/>
    <lineage>
        <taxon>Bacteria</taxon>
        <taxon>Bacillati</taxon>
        <taxon>Bacillota</taxon>
        <taxon>Bacilli</taxon>
        <taxon>Bacillales</taxon>
        <taxon>Bacillaceae</taxon>
        <taxon>Priestia</taxon>
    </lineage>
</organism>
<dbReference type="GO" id="GO:0009847">
    <property type="term" value="P:spore germination"/>
    <property type="evidence" value="ECO:0007669"/>
    <property type="project" value="UniProtKB-UniRule"/>
</dbReference>
<feature type="transmembrane region" description="Helical" evidence="5">
    <location>
        <begin position="452"/>
        <end position="469"/>
    </location>
</feature>
<sequence>MSNTDTSVSIPVSSFIGDNANYLKERLGIGITFDIDSRTIHVAGTEVQAYYVNGLCDSTLIVQLLEELIDTPNETAQNSKSIFDLVESRIIHQQVSTLQAFEDIVEQLLCGLFIIFVDGEAKALSIDLRSYPGRNPEEPQAEKIISGSKDGFVENVIVNTALIRRRIRDERLRNEVIKVGVRSKTDIVISYIQDVANPELINIIKQELTNINIDGLPMAEKMVEEFLLNQGFNPFPQTKVTERPDIAATHLLEGHVLILVDTSPSALITPATFFHHLQHAEEYRTATLQGTMVRLFRFMAVFASVLLLPLWFVFVLEPQLLPPQLSYIGPAEHSNMPVVAQILLAILALEFLRMAALHTPNAIITAMGLVAATLIGQIAIEVGLFLPEVVLYSAVAMLGTFATPSHELGGANRIVGLFLVILVYFFHEEGFVVGVTFVILYLASKKPLQTPYLWPLIPFNPGAFLQIFLRPPMASDRKRPSGIHPMQMKRQS</sequence>
<feature type="transmembrane region" description="Helical" evidence="5">
    <location>
        <begin position="385"/>
        <end position="402"/>
    </location>
</feature>
<keyword evidence="5" id="KW-1133">Transmembrane helix</keyword>
<dbReference type="RefSeq" id="WP_188386518.1">
    <property type="nucleotide sequence ID" value="NZ_BMFK01000001.1"/>
</dbReference>
<accession>A0A917AJW3</accession>
<evidence type="ECO:0000256" key="2">
    <source>
        <dbReference type="ARBA" id="ARBA00005278"/>
    </source>
</evidence>
<dbReference type="GO" id="GO:0005886">
    <property type="term" value="C:plasma membrane"/>
    <property type="evidence" value="ECO:0007669"/>
    <property type="project" value="UniProtKB-SubCell"/>
</dbReference>
<evidence type="ECO:0000256" key="5">
    <source>
        <dbReference type="SAM" id="Phobius"/>
    </source>
</evidence>
<dbReference type="AlphaFoldDB" id="A0A917AJW3"/>
<name>A0A917AJW3_9BACI</name>
<reference evidence="6" key="2">
    <citation type="submission" date="2020-09" db="EMBL/GenBank/DDBJ databases">
        <authorList>
            <person name="Sun Q."/>
            <person name="Zhou Y."/>
        </authorList>
    </citation>
    <scope>NUCLEOTIDE SEQUENCE</scope>
    <source>
        <strain evidence="6">CGMCC 1.12698</strain>
    </source>
</reference>
<dbReference type="InterPro" id="IPR050768">
    <property type="entry name" value="UPF0353/GerABKA_families"/>
</dbReference>
<dbReference type="Proteomes" id="UP000605259">
    <property type="component" value="Unassembled WGS sequence"/>
</dbReference>
<feature type="transmembrane region" description="Helical" evidence="5">
    <location>
        <begin position="295"/>
        <end position="316"/>
    </location>
</feature>
<dbReference type="InterPro" id="IPR004995">
    <property type="entry name" value="Spore_Ger"/>
</dbReference>
<comment type="caution">
    <text evidence="6">The sequence shown here is derived from an EMBL/GenBank/DDBJ whole genome shotgun (WGS) entry which is preliminary data.</text>
</comment>
<evidence type="ECO:0000256" key="3">
    <source>
        <dbReference type="ARBA" id="ARBA00023136"/>
    </source>
</evidence>
<comment type="subcellular location">
    <subcellularLocation>
        <location evidence="4">Cell membrane</location>
    </subcellularLocation>
    <subcellularLocation>
        <location evidence="1">Membrane</location>
        <topology evidence="1">Multi-pass membrane protein</topology>
    </subcellularLocation>
</comment>
<proteinExistence type="inferred from homology"/>
<keyword evidence="5" id="KW-0812">Transmembrane</keyword>
<evidence type="ECO:0000256" key="4">
    <source>
        <dbReference type="PIRNR" id="PIRNR005690"/>
    </source>
</evidence>
<dbReference type="PANTHER" id="PTHR22550">
    <property type="entry name" value="SPORE GERMINATION PROTEIN"/>
    <property type="match status" value="1"/>
</dbReference>
<comment type="similarity">
    <text evidence="2 4">Belongs to the GerABKA family.</text>
</comment>
<reference evidence="6" key="1">
    <citation type="journal article" date="2014" name="Int. J. Syst. Evol. Microbiol.">
        <title>Complete genome sequence of Corynebacterium casei LMG S-19264T (=DSM 44701T), isolated from a smear-ripened cheese.</title>
        <authorList>
            <consortium name="US DOE Joint Genome Institute (JGI-PGF)"/>
            <person name="Walter F."/>
            <person name="Albersmeier A."/>
            <person name="Kalinowski J."/>
            <person name="Ruckert C."/>
        </authorList>
    </citation>
    <scope>NUCLEOTIDE SEQUENCE</scope>
    <source>
        <strain evidence="6">CGMCC 1.12698</strain>
    </source>
</reference>
<feature type="transmembrane region" description="Helical" evidence="5">
    <location>
        <begin position="414"/>
        <end position="440"/>
    </location>
</feature>